<dbReference type="KEGG" id="pacs:FAZ98_02525"/>
<dbReference type="PANTHER" id="PTHR32463">
    <property type="entry name" value="L-FUCOSE KINASE"/>
    <property type="match status" value="1"/>
</dbReference>
<name>A0A7Z2GFH5_9BURK</name>
<feature type="domain" description="GHMP kinase N-terminal" evidence="6">
    <location>
        <begin position="86"/>
        <end position="171"/>
    </location>
</feature>
<dbReference type="InterPro" id="IPR001174">
    <property type="entry name" value="HddA/FKP"/>
</dbReference>
<evidence type="ECO:0000256" key="3">
    <source>
        <dbReference type="ARBA" id="ARBA00022777"/>
    </source>
</evidence>
<dbReference type="InterPro" id="IPR020568">
    <property type="entry name" value="Ribosomal_Su5_D2-typ_SF"/>
</dbReference>
<dbReference type="Gene3D" id="3.30.230.120">
    <property type="match status" value="1"/>
</dbReference>
<evidence type="ECO:0000259" key="7">
    <source>
        <dbReference type="Pfam" id="PF08544"/>
    </source>
</evidence>
<evidence type="ECO:0000256" key="1">
    <source>
        <dbReference type="ARBA" id="ARBA00022679"/>
    </source>
</evidence>
<evidence type="ECO:0000256" key="4">
    <source>
        <dbReference type="ARBA" id="ARBA00022840"/>
    </source>
</evidence>
<dbReference type="AlphaFoldDB" id="A0A7Z2GFH5"/>
<keyword evidence="3" id="KW-0418">Kinase</keyword>
<evidence type="ECO:0000313" key="9">
    <source>
        <dbReference type="Proteomes" id="UP000433577"/>
    </source>
</evidence>
<keyword evidence="1" id="KW-0808">Transferase</keyword>
<keyword evidence="2" id="KW-0547">Nucleotide-binding</keyword>
<dbReference type="Pfam" id="PF00288">
    <property type="entry name" value="GHMP_kinases_N"/>
    <property type="match status" value="1"/>
</dbReference>
<dbReference type="InterPro" id="IPR013750">
    <property type="entry name" value="GHMP_kinase_C_dom"/>
</dbReference>
<dbReference type="SUPFAM" id="SSF54211">
    <property type="entry name" value="Ribosomal protein S5 domain 2-like"/>
    <property type="match status" value="1"/>
</dbReference>
<evidence type="ECO:0000256" key="5">
    <source>
        <dbReference type="ARBA" id="ARBA00038121"/>
    </source>
</evidence>
<dbReference type="Proteomes" id="UP000433577">
    <property type="component" value="Chromosome 1"/>
</dbReference>
<keyword evidence="9" id="KW-1185">Reference proteome</keyword>
<dbReference type="InterPro" id="IPR014606">
    <property type="entry name" value="Heptose_7-P_kinase"/>
</dbReference>
<feature type="domain" description="GHMP kinase C-terminal" evidence="7">
    <location>
        <begin position="245"/>
        <end position="323"/>
    </location>
</feature>
<sequence length="346" mass="37495">MTKKIIRSRAPLRLGLAGGGTDVSPFSDSHGGCVLNATIDLYAQAILEPSDDGRVVFYSEDREEVVDLEASADLPDEDPLRLHRGIYRRIVKQFNGGRPLSLKLTTFADAPAGSGLGTSSTMIVCILQAYSEWLQLGLGEYEIAHLAFEIERIDLGLAGGKQDQYAAAFGGFNFIEFNANDRVLVNPLRVKDWIINELEASTVLYYTGQSRSSASIIQRQIDNTNAGDTKSVGAMLELKQDAVEMKEAILRGGLDRYATILGRSWIAKKRLAQGISNPDIDAVHEAALSAGAVAGKISGAGGGGFMMFFVPPKRRMSVLRELAKFPGSVMNFHFTGMGAQSWTITN</sequence>
<comment type="similarity">
    <text evidence="5">Belongs to the GHMP kinase family.</text>
</comment>
<evidence type="ECO:0000256" key="2">
    <source>
        <dbReference type="ARBA" id="ARBA00022741"/>
    </source>
</evidence>
<dbReference type="OrthoDB" id="9812992at2"/>
<dbReference type="PANTHER" id="PTHR32463:SF0">
    <property type="entry name" value="L-FUCOSE KINASE"/>
    <property type="match status" value="1"/>
</dbReference>
<organism evidence="8 9">
    <name type="scientific">Paraburkholderia acidisoli</name>
    <dbReference type="NCBI Taxonomy" id="2571748"/>
    <lineage>
        <taxon>Bacteria</taxon>
        <taxon>Pseudomonadati</taxon>
        <taxon>Pseudomonadota</taxon>
        <taxon>Betaproteobacteria</taxon>
        <taxon>Burkholderiales</taxon>
        <taxon>Burkholderiaceae</taxon>
        <taxon>Paraburkholderia</taxon>
    </lineage>
</organism>
<gene>
    <name evidence="8" type="ORF">FAZ98_02525</name>
</gene>
<dbReference type="SUPFAM" id="SSF55060">
    <property type="entry name" value="GHMP Kinase, C-terminal domain"/>
    <property type="match status" value="1"/>
</dbReference>
<dbReference type="InterPro" id="IPR006204">
    <property type="entry name" value="GHMP_kinase_N_dom"/>
</dbReference>
<dbReference type="GO" id="GO:0005524">
    <property type="term" value="F:ATP binding"/>
    <property type="evidence" value="ECO:0007669"/>
    <property type="project" value="UniProtKB-KW"/>
</dbReference>
<dbReference type="EMBL" id="CP046913">
    <property type="protein sequence ID" value="QGZ60703.1"/>
    <property type="molecule type" value="Genomic_DNA"/>
</dbReference>
<dbReference type="Pfam" id="PF08544">
    <property type="entry name" value="GHMP_kinases_C"/>
    <property type="match status" value="1"/>
</dbReference>
<evidence type="ECO:0000259" key="6">
    <source>
        <dbReference type="Pfam" id="PF00288"/>
    </source>
</evidence>
<dbReference type="InterPro" id="IPR036554">
    <property type="entry name" value="GHMP_kinase_C_sf"/>
</dbReference>
<dbReference type="GO" id="GO:0050201">
    <property type="term" value="F:fucokinase activity"/>
    <property type="evidence" value="ECO:0007669"/>
    <property type="project" value="TreeGrafter"/>
</dbReference>
<dbReference type="PIRSF" id="PIRSF036406">
    <property type="entry name" value="Hept_kin"/>
    <property type="match status" value="1"/>
</dbReference>
<accession>A0A7Z2GFH5</accession>
<proteinExistence type="inferred from homology"/>
<dbReference type="PRINTS" id="PR00960">
    <property type="entry name" value="LMBPPROTEIN"/>
</dbReference>
<reference evidence="8 9" key="1">
    <citation type="submission" date="2019-12" db="EMBL/GenBank/DDBJ databases">
        <title>Paraburkholderia acidiphila 7Q-K02 sp. nov and Paraburkholderia acidisoli DHF22 sp. nov., two strains isolated from forest soil.</title>
        <authorList>
            <person name="Gao Z."/>
            <person name="Qiu L."/>
        </authorList>
    </citation>
    <scope>NUCLEOTIDE SEQUENCE [LARGE SCALE GENOMIC DNA]</scope>
    <source>
        <strain evidence="8 9">DHF22</strain>
    </source>
</reference>
<dbReference type="GO" id="GO:0042352">
    <property type="term" value="P:GDP-L-fucose salvage"/>
    <property type="evidence" value="ECO:0007669"/>
    <property type="project" value="TreeGrafter"/>
</dbReference>
<protein>
    <submittedName>
        <fullName evidence="8">Dehydrogenase</fullName>
    </submittedName>
</protein>
<evidence type="ECO:0000313" key="8">
    <source>
        <dbReference type="EMBL" id="QGZ60703.1"/>
    </source>
</evidence>
<keyword evidence="4" id="KW-0067">ATP-binding</keyword>
<dbReference type="RefSeq" id="WP_158948480.1">
    <property type="nucleotide sequence ID" value="NZ_CP046913.1"/>
</dbReference>
<dbReference type="InterPro" id="IPR052203">
    <property type="entry name" value="GHMP_Kinase-Related"/>
</dbReference>